<comment type="caution">
    <text evidence="5">The sequence shown here is derived from an EMBL/GenBank/DDBJ whole genome shotgun (WGS) entry which is preliminary data.</text>
</comment>
<gene>
    <name evidence="5" type="ORF">IPJ48_05815</name>
</gene>
<keyword evidence="2" id="KW-0067">ATP-binding</keyword>
<evidence type="ECO:0000313" key="5">
    <source>
        <dbReference type="EMBL" id="MBK7422636.1"/>
    </source>
</evidence>
<dbReference type="InterPro" id="IPR003812">
    <property type="entry name" value="Fido"/>
</dbReference>
<dbReference type="Pfam" id="PF02661">
    <property type="entry name" value="Fic"/>
    <property type="match status" value="1"/>
</dbReference>
<proteinExistence type="predicted"/>
<feature type="site" description="Important for autoinhibition of adenylyltransferase activity" evidence="3">
    <location>
        <position position="56"/>
    </location>
</feature>
<sequence>MAYVPFFTITPALLAEVEQVAALRERIQNAVVDLAWIPALQKDTRTRNVHASTAIEGNPLTLEQVRALEEGRELSTPGARPKREVINYFAGLRYVEKHAAKKALHHADILELHRILAGEVMDQGEAGKYRMIAVQVGQYRPPPPDAVSGLMFELLEWWNSAAAKLSPVLSSAILHYRFEAIHPFADGNGRTGRALALWELYRRGFDTHHIFAVDEYYWEDRPAYYAALQGVREAGEDMSAWLEYCAAGLRQTLQRVWLRIQTLQVGSAEKLVLRPRQEQLLHLLRDHGGMAPAEIWAALGVSRQGAMDLLRPLLDAGVVEKIGGNKTGRYVLKNA</sequence>
<dbReference type="SUPFAM" id="SSF46785">
    <property type="entry name" value="Winged helix' DNA-binding domain"/>
    <property type="match status" value="1"/>
</dbReference>
<feature type="domain" description="Fido" evidence="4">
    <location>
        <begin position="104"/>
        <end position="247"/>
    </location>
</feature>
<reference evidence="5" key="1">
    <citation type="submission" date="2020-10" db="EMBL/GenBank/DDBJ databases">
        <title>Connecting structure to function with the recovery of over 1000 high-quality activated sludge metagenome-assembled genomes encoding full-length rRNA genes using long-read sequencing.</title>
        <authorList>
            <person name="Singleton C.M."/>
            <person name="Petriglieri F."/>
            <person name="Kristensen J.M."/>
            <person name="Kirkegaard R.H."/>
            <person name="Michaelsen T.Y."/>
            <person name="Andersen M.H."/>
            <person name="Karst S.M."/>
            <person name="Dueholm M.S."/>
            <person name="Nielsen P.H."/>
            <person name="Albertsen M."/>
        </authorList>
    </citation>
    <scope>NUCLEOTIDE SEQUENCE</scope>
    <source>
        <strain evidence="5">EsbW_18-Q3-R4-48_MAXAC.044</strain>
    </source>
</reference>
<dbReference type="Gene3D" id="1.10.10.10">
    <property type="entry name" value="Winged helix-like DNA-binding domain superfamily/Winged helix DNA-binding domain"/>
    <property type="match status" value="1"/>
</dbReference>
<dbReference type="EMBL" id="JADJNC010000008">
    <property type="protein sequence ID" value="MBK7422636.1"/>
    <property type="molecule type" value="Genomic_DNA"/>
</dbReference>
<evidence type="ECO:0000259" key="4">
    <source>
        <dbReference type="PROSITE" id="PS51459"/>
    </source>
</evidence>
<dbReference type="Proteomes" id="UP000886602">
    <property type="component" value="Unassembled WGS sequence"/>
</dbReference>
<dbReference type="GO" id="GO:0005524">
    <property type="term" value="F:ATP binding"/>
    <property type="evidence" value="ECO:0007669"/>
    <property type="project" value="UniProtKB-KW"/>
</dbReference>
<name>A0A9D7FIQ4_9RHOO</name>
<keyword evidence="2" id="KW-0547">Nucleotide-binding</keyword>
<feature type="binding site" evidence="2">
    <location>
        <begin position="186"/>
        <end position="193"/>
    </location>
    <ligand>
        <name>ATP</name>
        <dbReference type="ChEBI" id="CHEBI:30616"/>
    </ligand>
</feature>
<dbReference type="SUPFAM" id="SSF140931">
    <property type="entry name" value="Fic-like"/>
    <property type="match status" value="1"/>
</dbReference>
<dbReference type="Gene3D" id="1.10.3290.10">
    <property type="entry name" value="Fido-like domain"/>
    <property type="match status" value="1"/>
</dbReference>
<dbReference type="InterPro" id="IPR040198">
    <property type="entry name" value="Fido_containing"/>
</dbReference>
<evidence type="ECO:0000313" key="6">
    <source>
        <dbReference type="Proteomes" id="UP000886602"/>
    </source>
</evidence>
<dbReference type="InterPro" id="IPR036388">
    <property type="entry name" value="WH-like_DNA-bd_sf"/>
</dbReference>
<dbReference type="InterPro" id="IPR036597">
    <property type="entry name" value="Fido-like_dom_sf"/>
</dbReference>
<protein>
    <submittedName>
        <fullName evidence="5">Fic family protein</fullName>
    </submittedName>
</protein>
<dbReference type="InterPro" id="IPR036390">
    <property type="entry name" value="WH_DNA-bd_sf"/>
</dbReference>
<dbReference type="PANTHER" id="PTHR13504:SF38">
    <property type="entry name" value="FIDO DOMAIN-CONTAINING PROTEIN"/>
    <property type="match status" value="1"/>
</dbReference>
<dbReference type="PROSITE" id="PS51459">
    <property type="entry name" value="FIDO"/>
    <property type="match status" value="1"/>
</dbReference>
<dbReference type="PANTHER" id="PTHR13504">
    <property type="entry name" value="FIDO DOMAIN-CONTAINING PROTEIN DDB_G0283145"/>
    <property type="match status" value="1"/>
</dbReference>
<organism evidence="5 6">
    <name type="scientific">Candidatus Propionivibrio dominans</name>
    <dbReference type="NCBI Taxonomy" id="2954373"/>
    <lineage>
        <taxon>Bacteria</taxon>
        <taxon>Pseudomonadati</taxon>
        <taxon>Pseudomonadota</taxon>
        <taxon>Betaproteobacteria</taxon>
        <taxon>Rhodocyclales</taxon>
        <taxon>Rhodocyclaceae</taxon>
        <taxon>Propionivibrio</taxon>
    </lineage>
</organism>
<evidence type="ECO:0000256" key="3">
    <source>
        <dbReference type="PIRSR" id="PIRSR640198-3"/>
    </source>
</evidence>
<feature type="binding site" evidence="2">
    <location>
        <begin position="224"/>
        <end position="225"/>
    </location>
    <ligand>
        <name>ATP</name>
        <dbReference type="ChEBI" id="CHEBI:30616"/>
    </ligand>
</feature>
<feature type="active site" evidence="1">
    <location>
        <position position="182"/>
    </location>
</feature>
<evidence type="ECO:0000256" key="1">
    <source>
        <dbReference type="PIRSR" id="PIRSR640198-1"/>
    </source>
</evidence>
<accession>A0A9D7FIQ4</accession>
<evidence type="ECO:0000256" key="2">
    <source>
        <dbReference type="PIRSR" id="PIRSR640198-2"/>
    </source>
</evidence>
<dbReference type="AlphaFoldDB" id="A0A9D7FIQ4"/>